<dbReference type="Gene3D" id="3.40.50.300">
    <property type="entry name" value="P-loop containing nucleotide triphosphate hydrolases"/>
    <property type="match status" value="1"/>
</dbReference>
<name>A0ABT3GDI1_9BACT</name>
<sequence length="271" mass="31727">MIQLVTGDLGSGKTLYTSMLMFDALCQGRIVVTNIKVVWEEMALLAARLRGVVLDERQLIRVNPEEDRNWHRVIPWGSTVPIEAYFDEIHLIYNARDWQKTGTENKGLVSFHSQSRKAKVNVTYIVQEKETMEKQFRALAEYELAIVSSDHVPLGWIVKLFPRCFIVKVISVKKGTLLGRRWRRYDKRFFRVYDSFSFLDKEMGDLSDEVTRVDPFKLTRVPFYRRWWMDISEPFRVARLRFENWKAGRATNRKAARRPSVVEVATADSEG</sequence>
<evidence type="ECO:0000313" key="2">
    <source>
        <dbReference type="EMBL" id="MCW1921501.1"/>
    </source>
</evidence>
<comment type="caution">
    <text evidence="2">The sequence shown here is derived from an EMBL/GenBank/DDBJ whole genome shotgun (WGS) entry which is preliminary data.</text>
</comment>
<dbReference type="RefSeq" id="WP_264485610.1">
    <property type="nucleotide sequence ID" value="NZ_JAPDDT010000001.1"/>
</dbReference>
<protein>
    <submittedName>
        <fullName evidence="2">Zonular occludens toxin domain-containing protein</fullName>
    </submittedName>
</protein>
<dbReference type="EMBL" id="JAPDDT010000001">
    <property type="protein sequence ID" value="MCW1921501.1"/>
    <property type="molecule type" value="Genomic_DNA"/>
</dbReference>
<keyword evidence="3" id="KW-1185">Reference proteome</keyword>
<evidence type="ECO:0000313" key="3">
    <source>
        <dbReference type="Proteomes" id="UP001320876"/>
    </source>
</evidence>
<gene>
    <name evidence="2" type="ORF">OKA05_02985</name>
</gene>
<evidence type="ECO:0000259" key="1">
    <source>
        <dbReference type="Pfam" id="PF05707"/>
    </source>
</evidence>
<organism evidence="2 3">
    <name type="scientific">Luteolibacter arcticus</name>
    <dbReference type="NCBI Taxonomy" id="1581411"/>
    <lineage>
        <taxon>Bacteria</taxon>
        <taxon>Pseudomonadati</taxon>
        <taxon>Verrucomicrobiota</taxon>
        <taxon>Verrucomicrobiia</taxon>
        <taxon>Verrucomicrobiales</taxon>
        <taxon>Verrucomicrobiaceae</taxon>
        <taxon>Luteolibacter</taxon>
    </lineage>
</organism>
<reference evidence="2 3" key="1">
    <citation type="submission" date="2022-10" db="EMBL/GenBank/DDBJ databases">
        <title>Luteolibacter arcticus strain CCTCC AB 2014275, whole genome shotgun sequencing project.</title>
        <authorList>
            <person name="Zhao G."/>
            <person name="Shen L."/>
        </authorList>
    </citation>
    <scope>NUCLEOTIDE SEQUENCE [LARGE SCALE GENOMIC DNA]</scope>
    <source>
        <strain evidence="2 3">CCTCC AB 2014275</strain>
    </source>
</reference>
<dbReference type="InterPro" id="IPR008900">
    <property type="entry name" value="Zot_N"/>
</dbReference>
<feature type="domain" description="Zona occludens toxin N-terminal" evidence="1">
    <location>
        <begin position="1"/>
        <end position="152"/>
    </location>
</feature>
<dbReference type="Pfam" id="PF05707">
    <property type="entry name" value="Zot"/>
    <property type="match status" value="1"/>
</dbReference>
<dbReference type="Proteomes" id="UP001320876">
    <property type="component" value="Unassembled WGS sequence"/>
</dbReference>
<proteinExistence type="predicted"/>
<dbReference type="InterPro" id="IPR027417">
    <property type="entry name" value="P-loop_NTPase"/>
</dbReference>
<accession>A0ABT3GDI1</accession>